<accession>A0AA97KW81</accession>
<evidence type="ECO:0000313" key="3">
    <source>
        <dbReference type="RefSeq" id="XP_054832383.1"/>
    </source>
</evidence>
<dbReference type="GeneID" id="129327657"/>
<dbReference type="InterPro" id="IPR055322">
    <property type="entry name" value="C3orf49-like"/>
</dbReference>
<organism evidence="2 3">
    <name type="scientific">Eublepharis macularius</name>
    <name type="common">Leopard gecko</name>
    <name type="synonym">Cyrtodactylus macularius</name>
    <dbReference type="NCBI Taxonomy" id="481883"/>
    <lineage>
        <taxon>Eukaryota</taxon>
        <taxon>Metazoa</taxon>
        <taxon>Chordata</taxon>
        <taxon>Craniata</taxon>
        <taxon>Vertebrata</taxon>
        <taxon>Euteleostomi</taxon>
        <taxon>Lepidosauria</taxon>
        <taxon>Squamata</taxon>
        <taxon>Bifurcata</taxon>
        <taxon>Gekkota</taxon>
        <taxon>Eublepharidae</taxon>
        <taxon>Eublepharinae</taxon>
        <taxon>Eublepharis</taxon>
    </lineage>
</organism>
<feature type="region of interest" description="Disordered" evidence="1">
    <location>
        <begin position="92"/>
        <end position="118"/>
    </location>
</feature>
<proteinExistence type="predicted"/>
<gene>
    <name evidence="3" type="primary">C4H3orf49</name>
</gene>
<keyword evidence="2" id="KW-1185">Reference proteome</keyword>
<dbReference type="AlphaFoldDB" id="A0AA97KW81"/>
<feature type="region of interest" description="Disordered" evidence="1">
    <location>
        <begin position="1"/>
        <end position="27"/>
    </location>
</feature>
<dbReference type="PANTHER" id="PTHR36473:SF1">
    <property type="entry name" value="GENE 11100-RELATED"/>
    <property type="match status" value="1"/>
</dbReference>
<reference evidence="3" key="1">
    <citation type="submission" date="2025-08" db="UniProtKB">
        <authorList>
            <consortium name="RefSeq"/>
        </authorList>
    </citation>
    <scope>IDENTIFICATION</scope>
    <source>
        <tissue evidence="3">Blood</tissue>
    </source>
</reference>
<protein>
    <submittedName>
        <fullName evidence="3">Uncharacterized protein</fullName>
    </submittedName>
</protein>
<dbReference type="CTD" id="100124839"/>
<dbReference type="RefSeq" id="XP_054832383.1">
    <property type="nucleotide sequence ID" value="XM_054976408.1"/>
</dbReference>
<dbReference type="KEGG" id="emc:129327657"/>
<sequence>MQHKQECLSGPLRSNRERTPGKNTQPALKEVAQVKGKEIERWQRATPTNLMRQNAPIPPGQLGNGSECLECHTAKKNSFLKQLRTTVRKMFPSYQKASKKPKQQGSKPANPAKPRTSVVPRKHRLLPRAVAELFPLKAFTKLKRRKLSPNEAIQLDVNIVEEHAQSISRTNTVVQARRMTRRISVVSLPHGIRKVSGPPKKKTFPVFKKKEKNIPPIWYHSDITVGNLQMQVDNLLDNISEKSIQLLALRSAELQQCESLGNKILQSSKQFQRVSLRTTKKHKLKNMCFPCRCCC</sequence>
<name>A0AA97KW81_EUBMA</name>
<evidence type="ECO:0000313" key="2">
    <source>
        <dbReference type="Proteomes" id="UP001190640"/>
    </source>
</evidence>
<evidence type="ECO:0000256" key="1">
    <source>
        <dbReference type="SAM" id="MobiDB-lite"/>
    </source>
</evidence>
<dbReference type="Proteomes" id="UP001190640">
    <property type="component" value="Chromosome 4"/>
</dbReference>
<dbReference type="PANTHER" id="PTHR36473">
    <property type="entry name" value="CHROMOSOME 3 OPEN READING FRAME 49"/>
    <property type="match status" value="1"/>
</dbReference>